<name>A0A2H1EAN7_9FLAO</name>
<dbReference type="GO" id="GO:0017004">
    <property type="term" value="P:cytochrome complex assembly"/>
    <property type="evidence" value="ECO:0007669"/>
    <property type="project" value="UniProtKB-KW"/>
</dbReference>
<dbReference type="KEGG" id="tmar:MARIT_2034"/>
<dbReference type="PROSITE" id="PS51257">
    <property type="entry name" value="PROKAR_LIPOPROTEIN"/>
    <property type="match status" value="1"/>
</dbReference>
<dbReference type="STRING" id="1349785.GCA_000509405_01437"/>
<dbReference type="SUPFAM" id="SSF52833">
    <property type="entry name" value="Thioredoxin-like"/>
    <property type="match status" value="1"/>
</dbReference>
<dbReference type="GO" id="GO:0016209">
    <property type="term" value="F:antioxidant activity"/>
    <property type="evidence" value="ECO:0007669"/>
    <property type="project" value="InterPro"/>
</dbReference>
<dbReference type="Pfam" id="PF00578">
    <property type="entry name" value="AhpC-TSA"/>
    <property type="match status" value="1"/>
</dbReference>
<comment type="subcellular location">
    <subcellularLocation>
        <location evidence="1">Cell envelope</location>
    </subcellularLocation>
</comment>
<keyword evidence="6" id="KW-0413">Isomerase</keyword>
<dbReference type="GO" id="GO:0016853">
    <property type="term" value="F:isomerase activity"/>
    <property type="evidence" value="ECO:0007669"/>
    <property type="project" value="UniProtKB-KW"/>
</dbReference>
<evidence type="ECO:0000256" key="1">
    <source>
        <dbReference type="ARBA" id="ARBA00004196"/>
    </source>
</evidence>
<dbReference type="RefSeq" id="WP_024741255.1">
    <property type="nucleotide sequence ID" value="NZ_BAUG01000022.1"/>
</dbReference>
<dbReference type="InterPro" id="IPR050553">
    <property type="entry name" value="Thioredoxin_ResA/DsbE_sf"/>
</dbReference>
<keyword evidence="6" id="KW-0449">Lipoprotein</keyword>
<reference evidence="6 7" key="1">
    <citation type="submission" date="2016-11" db="EMBL/GenBank/DDBJ databases">
        <authorList>
            <person name="Jaros S."/>
            <person name="Januszkiewicz K."/>
            <person name="Wedrychowicz H."/>
        </authorList>
    </citation>
    <scope>NUCLEOTIDE SEQUENCE [LARGE SCALE GENOMIC DNA]</scope>
    <source>
        <strain evidence="6">NCIMB 2154T</strain>
    </source>
</reference>
<dbReference type="GO" id="GO:0030313">
    <property type="term" value="C:cell envelope"/>
    <property type="evidence" value="ECO:0007669"/>
    <property type="project" value="UniProtKB-SubCell"/>
</dbReference>
<evidence type="ECO:0000256" key="3">
    <source>
        <dbReference type="ARBA" id="ARBA00023157"/>
    </source>
</evidence>
<dbReference type="PANTHER" id="PTHR42852">
    <property type="entry name" value="THIOL:DISULFIDE INTERCHANGE PROTEIN DSBE"/>
    <property type="match status" value="1"/>
</dbReference>
<accession>A0A2H1EAN7</accession>
<keyword evidence="4" id="KW-0676">Redox-active center</keyword>
<gene>
    <name evidence="6" type="ORF">MARIT_2034</name>
</gene>
<keyword evidence="7" id="KW-1185">Reference proteome</keyword>
<dbReference type="InterPro" id="IPR036249">
    <property type="entry name" value="Thioredoxin-like_sf"/>
</dbReference>
<organism evidence="6 7">
    <name type="scientific">Tenacibaculum maritimum NCIMB 2154</name>
    <dbReference type="NCBI Taxonomy" id="1349785"/>
    <lineage>
        <taxon>Bacteria</taxon>
        <taxon>Pseudomonadati</taxon>
        <taxon>Bacteroidota</taxon>
        <taxon>Flavobacteriia</taxon>
        <taxon>Flavobacteriales</taxon>
        <taxon>Flavobacteriaceae</taxon>
        <taxon>Tenacibaculum</taxon>
    </lineage>
</organism>
<proteinExistence type="predicted"/>
<dbReference type="EMBL" id="LT634361">
    <property type="protein sequence ID" value="SFZ83374.1"/>
    <property type="molecule type" value="Genomic_DNA"/>
</dbReference>
<evidence type="ECO:0000259" key="5">
    <source>
        <dbReference type="PROSITE" id="PS51352"/>
    </source>
</evidence>
<dbReference type="GeneID" id="47723515"/>
<keyword evidence="2" id="KW-0201">Cytochrome c-type biogenesis</keyword>
<dbReference type="InterPro" id="IPR000866">
    <property type="entry name" value="AhpC/TSA"/>
</dbReference>
<keyword evidence="3" id="KW-1015">Disulfide bond</keyword>
<dbReference type="OrthoDB" id="743079at2"/>
<dbReference type="CDD" id="cd02966">
    <property type="entry name" value="TlpA_like_family"/>
    <property type="match status" value="1"/>
</dbReference>
<feature type="domain" description="Thioredoxin" evidence="5">
    <location>
        <begin position="311"/>
        <end position="458"/>
    </location>
</feature>
<dbReference type="PROSITE" id="PS51352">
    <property type="entry name" value="THIOREDOXIN_2"/>
    <property type="match status" value="1"/>
</dbReference>
<evidence type="ECO:0000313" key="6">
    <source>
        <dbReference type="EMBL" id="SFZ83374.1"/>
    </source>
</evidence>
<evidence type="ECO:0000256" key="2">
    <source>
        <dbReference type="ARBA" id="ARBA00022748"/>
    </source>
</evidence>
<protein>
    <submittedName>
        <fullName evidence="6">Probable lipoprotein. Thiol-disulfide isomerase and thioredoxin</fullName>
    </submittedName>
</protein>
<dbReference type="Gene3D" id="3.40.30.10">
    <property type="entry name" value="Glutaredoxin"/>
    <property type="match status" value="1"/>
</dbReference>
<evidence type="ECO:0000313" key="7">
    <source>
        <dbReference type="Proteomes" id="UP000231564"/>
    </source>
</evidence>
<dbReference type="GO" id="GO:0016491">
    <property type="term" value="F:oxidoreductase activity"/>
    <property type="evidence" value="ECO:0007669"/>
    <property type="project" value="InterPro"/>
</dbReference>
<dbReference type="InterPro" id="IPR013766">
    <property type="entry name" value="Thioredoxin_domain"/>
</dbReference>
<sequence length="458" mass="52906">MKRLLLLSLIGVVIVACKKEPVKDYLVLSGKIGNFKKRDITLKGFGFEKKISFDKSTNSFVDTLKIPDGYYTLQANKKLVNLYLTKTEDTEIFFDYKKIDFITFNGPNARINNYFVEKADKFPKIIGNANKLFSLNEEEFLSKMEAYKEALTELAISSELSPDFLKKEVRNIDYEYMRNLNNYQDYHRLLSKDKEFVVSKNFPTVINDLSFDNGDDYKNSFSYRKILAEQLKKITTKKNGEDGDYDLTYLETVQTEVNDSLVKNDLLFNSAKTSITYTTHLKEFYKKFMAYSSNKAHKDEITNIFHLLELTSKGKPSPKFVNYENYNGGTTSLDDLIGHGKYLYIDVWATWCGFCKREIPLLKRLEQQYVGKNIEFVSISVDSKNAYDKWRTTIEEKEMSGVQLFADKSFASDFIKKYSIKGLPRFILIDPEGKIISPNAPRPSEGEKLIKTLDELGI</sequence>
<dbReference type="AlphaFoldDB" id="A0A2H1EAN7"/>
<dbReference type="PANTHER" id="PTHR42852:SF6">
    <property type="entry name" value="THIOL:DISULFIDE INTERCHANGE PROTEIN DSBE"/>
    <property type="match status" value="1"/>
</dbReference>
<evidence type="ECO:0000256" key="4">
    <source>
        <dbReference type="ARBA" id="ARBA00023284"/>
    </source>
</evidence>
<dbReference type="Proteomes" id="UP000231564">
    <property type="component" value="Chromosome MARIT"/>
</dbReference>